<organism evidence="1">
    <name type="scientific">bioreactor metagenome</name>
    <dbReference type="NCBI Taxonomy" id="1076179"/>
    <lineage>
        <taxon>unclassified sequences</taxon>
        <taxon>metagenomes</taxon>
        <taxon>ecological metagenomes</taxon>
    </lineage>
</organism>
<comment type="caution">
    <text evidence="1">The sequence shown here is derived from an EMBL/GenBank/DDBJ whole genome shotgun (WGS) entry which is preliminary data.</text>
</comment>
<dbReference type="EMBL" id="VSSQ01041934">
    <property type="protein sequence ID" value="MPM95439.1"/>
    <property type="molecule type" value="Genomic_DNA"/>
</dbReference>
<sequence length="218" mass="25035">MDEFLDGFVAQIDHVQLFAFFHIVRNAGERLDRFGRNRQPHLHPVHLLAVAAPRELGQIIRVIVIGVKQAFLIEPFNQHTLAVHIGESQRTVHRRAAELSSPAFHGIKERIHHLVVVDEIHLREIHILPVKRRIGAFVENARDAAHNLPVAISKKRLGLAEREGRVFLLLHVGNLARQYIRHVIRISPIELERELHELDQVLLGHGFFDCYHLSIPLD</sequence>
<gene>
    <name evidence="1" type="ORF">SDC9_142593</name>
</gene>
<accession>A0A645E1L0</accession>
<reference evidence="1" key="1">
    <citation type="submission" date="2019-08" db="EMBL/GenBank/DDBJ databases">
        <authorList>
            <person name="Kucharzyk K."/>
            <person name="Murdoch R.W."/>
            <person name="Higgins S."/>
            <person name="Loffler F."/>
        </authorList>
    </citation>
    <scope>NUCLEOTIDE SEQUENCE</scope>
</reference>
<proteinExistence type="predicted"/>
<protein>
    <submittedName>
        <fullName evidence="1">Uncharacterized protein</fullName>
    </submittedName>
</protein>
<name>A0A645E1L0_9ZZZZ</name>
<evidence type="ECO:0000313" key="1">
    <source>
        <dbReference type="EMBL" id="MPM95439.1"/>
    </source>
</evidence>
<dbReference type="AlphaFoldDB" id="A0A645E1L0"/>